<dbReference type="InterPro" id="IPR006116">
    <property type="entry name" value="NT_2-5OAS_ClassI-CCAase"/>
</dbReference>
<dbReference type="Proteomes" id="UP000234341">
    <property type="component" value="Unassembled WGS sequence"/>
</dbReference>
<evidence type="ECO:0000313" key="4">
    <source>
        <dbReference type="Proteomes" id="UP000234341"/>
    </source>
</evidence>
<keyword evidence="3" id="KW-0808">Transferase</keyword>
<evidence type="ECO:0000313" key="3">
    <source>
        <dbReference type="EMBL" id="PLP96640.1"/>
    </source>
</evidence>
<evidence type="ECO:0000256" key="1">
    <source>
        <dbReference type="ARBA" id="ARBA00023118"/>
    </source>
</evidence>
<feature type="region of interest" description="Disordered" evidence="2">
    <location>
        <begin position="414"/>
        <end position="442"/>
    </location>
</feature>
<dbReference type="GO" id="GO:0051607">
    <property type="term" value="P:defense response to virus"/>
    <property type="evidence" value="ECO:0007669"/>
    <property type="project" value="UniProtKB-KW"/>
</dbReference>
<keyword evidence="1" id="KW-0051">Antiviral defense</keyword>
<protein>
    <submittedName>
        <fullName evidence="3">Nucleotidyltransferase</fullName>
    </submittedName>
</protein>
<sequence>MAKTKNAMFVEAAIQRSIDSAELTKSWAPAMEGLNVGLFDSIERPETRSRIRQKREPYAHALSLVNDHITVPQEQIDEASAAYTDIAERLASKLDWPLSAISIFPQGSASTKTLIRTTGSGKFDIDAVCEVNISMLEAQDPMAFFEDIGKALDGLNAEQKKRCWTINVVGKPFYVEITPSVPLTTVPLTVRQLHGLRQAEPEFVSTALAVVDTPQKDWKTSNPAGIRDWVNRASTRKVIWEPALEAAFDSVRAHIEPVAKQSVEVEETLRVAIRLFKRHRDMCVRRGHLTADTQPISIILVTLLTTCYEGLADLIDDNARQPFSHVVDALIALAELLPDMIPYYRDLGYYLANPTVVDENFAERWNNDEGERAEAFRTWCGLLRADLVAIAALDDPEDITTKTLEVFGCTAAGGPKGGNGNSGPHITAPSAPPPAPRTSGLA</sequence>
<evidence type="ECO:0000256" key="2">
    <source>
        <dbReference type="SAM" id="MobiDB-lite"/>
    </source>
</evidence>
<organism evidence="3 4">
    <name type="scientific">Cupriavidus pauculus</name>
    <dbReference type="NCBI Taxonomy" id="82633"/>
    <lineage>
        <taxon>Bacteria</taxon>
        <taxon>Pseudomonadati</taxon>
        <taxon>Pseudomonadota</taxon>
        <taxon>Betaproteobacteria</taxon>
        <taxon>Burkholderiales</taxon>
        <taxon>Burkholderiaceae</taxon>
        <taxon>Cupriavidus</taxon>
    </lineage>
</organism>
<dbReference type="RefSeq" id="WP_101685271.1">
    <property type="nucleotide sequence ID" value="NZ_PJRP01000024.1"/>
</dbReference>
<dbReference type="OrthoDB" id="1118920at2"/>
<dbReference type="GO" id="GO:0016779">
    <property type="term" value="F:nucleotidyltransferase activity"/>
    <property type="evidence" value="ECO:0007669"/>
    <property type="project" value="InterPro"/>
</dbReference>
<dbReference type="EMBL" id="PJRP01000024">
    <property type="protein sequence ID" value="PLP96640.1"/>
    <property type="molecule type" value="Genomic_DNA"/>
</dbReference>
<comment type="caution">
    <text evidence="3">The sequence shown here is derived from an EMBL/GenBank/DDBJ whole genome shotgun (WGS) entry which is preliminary data.</text>
</comment>
<proteinExistence type="predicted"/>
<name>A0A2N5C380_9BURK</name>
<gene>
    <name evidence="3" type="ORF">CYJ10_30970</name>
</gene>
<accession>A0A2N5C380</accession>
<reference evidence="3 4" key="1">
    <citation type="submission" date="2017-12" db="EMBL/GenBank/DDBJ databases">
        <title>Genome sequence of the active heterotrophic nitrifier-denitrifier, Cupriavidus pauculus UM1.</title>
        <authorList>
            <person name="Putonti C."/>
            <person name="Castignetti D."/>
        </authorList>
    </citation>
    <scope>NUCLEOTIDE SEQUENCE [LARGE SCALE GENOMIC DNA]</scope>
    <source>
        <strain evidence="3 4">UM1</strain>
    </source>
</reference>
<dbReference type="CDD" id="cd05400">
    <property type="entry name" value="NT_2-5OAS_ClassI-CCAase"/>
    <property type="match status" value="1"/>
</dbReference>
<dbReference type="AlphaFoldDB" id="A0A2N5C380"/>